<comment type="caution">
    <text evidence="2">The sequence shown here is derived from an EMBL/GenBank/DDBJ whole genome shotgun (WGS) entry which is preliminary data.</text>
</comment>
<dbReference type="EMBL" id="LAZR01027729">
    <property type="protein sequence ID" value="KKL64826.1"/>
    <property type="molecule type" value="Genomic_DNA"/>
</dbReference>
<feature type="compositionally biased region" description="Acidic residues" evidence="1">
    <location>
        <begin position="59"/>
        <end position="73"/>
    </location>
</feature>
<dbReference type="AlphaFoldDB" id="A0A0F9EF24"/>
<feature type="compositionally biased region" description="Low complexity" evidence="1">
    <location>
        <begin position="1"/>
        <end position="17"/>
    </location>
</feature>
<organism evidence="2">
    <name type="scientific">marine sediment metagenome</name>
    <dbReference type="NCBI Taxonomy" id="412755"/>
    <lineage>
        <taxon>unclassified sequences</taxon>
        <taxon>metagenomes</taxon>
        <taxon>ecological metagenomes</taxon>
    </lineage>
</organism>
<name>A0A0F9EF24_9ZZZZ</name>
<sequence length="73" mass="8585">MPVKPQPQQQQEPMSPQEHAAMMAREKKKRQDRQERMGRIAAKSKARRDAYAERGYRELEEDMIPEGNDEEGE</sequence>
<reference evidence="2" key="1">
    <citation type="journal article" date="2015" name="Nature">
        <title>Complex archaea that bridge the gap between prokaryotes and eukaryotes.</title>
        <authorList>
            <person name="Spang A."/>
            <person name="Saw J.H."/>
            <person name="Jorgensen S.L."/>
            <person name="Zaremba-Niedzwiedzka K."/>
            <person name="Martijn J."/>
            <person name="Lind A.E."/>
            <person name="van Eijk R."/>
            <person name="Schleper C."/>
            <person name="Guy L."/>
            <person name="Ettema T.J."/>
        </authorList>
    </citation>
    <scope>NUCLEOTIDE SEQUENCE</scope>
</reference>
<gene>
    <name evidence="2" type="ORF">LCGC14_2161130</name>
</gene>
<feature type="compositionally biased region" description="Basic and acidic residues" evidence="1">
    <location>
        <begin position="47"/>
        <end position="58"/>
    </location>
</feature>
<evidence type="ECO:0000256" key="1">
    <source>
        <dbReference type="SAM" id="MobiDB-lite"/>
    </source>
</evidence>
<proteinExistence type="predicted"/>
<protein>
    <submittedName>
        <fullName evidence="2">Uncharacterized protein</fullName>
    </submittedName>
</protein>
<feature type="region of interest" description="Disordered" evidence="1">
    <location>
        <begin position="1"/>
        <end position="73"/>
    </location>
</feature>
<evidence type="ECO:0000313" key="2">
    <source>
        <dbReference type="EMBL" id="KKL64826.1"/>
    </source>
</evidence>
<accession>A0A0F9EF24</accession>